<comment type="caution">
    <text evidence="3">The sequence shown here is derived from an EMBL/GenBank/DDBJ whole genome shotgun (WGS) entry which is preliminary data.</text>
</comment>
<name>A0A841MP99_9BACT</name>
<dbReference type="InterPro" id="IPR029058">
    <property type="entry name" value="AB_hydrolase_fold"/>
</dbReference>
<dbReference type="PANTHER" id="PTHR48081">
    <property type="entry name" value="AB HYDROLASE SUPERFAMILY PROTEIN C4A8.06C"/>
    <property type="match status" value="1"/>
</dbReference>
<dbReference type="SUPFAM" id="SSF53474">
    <property type="entry name" value="alpha/beta-Hydrolases"/>
    <property type="match status" value="1"/>
</dbReference>
<proteinExistence type="predicted"/>
<dbReference type="Proteomes" id="UP000588604">
    <property type="component" value="Unassembled WGS sequence"/>
</dbReference>
<dbReference type="InterPro" id="IPR049492">
    <property type="entry name" value="BD-FAE-like_dom"/>
</dbReference>
<evidence type="ECO:0000259" key="2">
    <source>
        <dbReference type="Pfam" id="PF20434"/>
    </source>
</evidence>
<gene>
    <name evidence="3" type="ORF">FHS59_003022</name>
</gene>
<dbReference type="Gene3D" id="3.40.50.1820">
    <property type="entry name" value="alpha/beta hydrolase"/>
    <property type="match status" value="1"/>
</dbReference>
<dbReference type="PANTHER" id="PTHR48081:SF33">
    <property type="entry name" value="KYNURENINE FORMAMIDASE"/>
    <property type="match status" value="1"/>
</dbReference>
<feature type="domain" description="BD-FAE-like" evidence="2">
    <location>
        <begin position="48"/>
        <end position="223"/>
    </location>
</feature>
<evidence type="ECO:0000256" key="1">
    <source>
        <dbReference type="ARBA" id="ARBA00022801"/>
    </source>
</evidence>
<dbReference type="Pfam" id="PF20434">
    <property type="entry name" value="BD-FAE"/>
    <property type="match status" value="1"/>
</dbReference>
<keyword evidence="4" id="KW-1185">Reference proteome</keyword>
<evidence type="ECO:0000313" key="3">
    <source>
        <dbReference type="EMBL" id="MBB6327379.1"/>
    </source>
</evidence>
<dbReference type="RefSeq" id="WP_184496210.1">
    <property type="nucleotide sequence ID" value="NZ_JACIJO010000003.1"/>
</dbReference>
<dbReference type="GO" id="GO:0016787">
    <property type="term" value="F:hydrolase activity"/>
    <property type="evidence" value="ECO:0007669"/>
    <property type="project" value="UniProtKB-KW"/>
</dbReference>
<evidence type="ECO:0000313" key="4">
    <source>
        <dbReference type="Proteomes" id="UP000588604"/>
    </source>
</evidence>
<keyword evidence="1" id="KW-0378">Hydrolase</keyword>
<dbReference type="AlphaFoldDB" id="A0A841MP99"/>
<dbReference type="EMBL" id="JACIJO010000003">
    <property type="protein sequence ID" value="MBB6327379.1"/>
    <property type="molecule type" value="Genomic_DNA"/>
</dbReference>
<protein>
    <submittedName>
        <fullName evidence="3">Acetyl esterase/lipase</fullName>
    </submittedName>
</protein>
<accession>A0A841MP99</accession>
<reference evidence="3 4" key="1">
    <citation type="submission" date="2020-08" db="EMBL/GenBank/DDBJ databases">
        <title>Genomic Encyclopedia of Type Strains, Phase IV (KMG-IV): sequencing the most valuable type-strain genomes for metagenomic binning, comparative biology and taxonomic classification.</title>
        <authorList>
            <person name="Goeker M."/>
        </authorList>
    </citation>
    <scope>NUCLEOTIDE SEQUENCE [LARGE SCALE GENOMIC DNA]</scope>
    <source>
        <strain evidence="3 4">DSM 102044</strain>
    </source>
</reference>
<dbReference type="InterPro" id="IPR050300">
    <property type="entry name" value="GDXG_lipolytic_enzyme"/>
</dbReference>
<sequence length="293" mass="33405">MKRLFSSAFLLLAISFLFDSCAFKGIHRYKNLEFTDSSLANDLPKENLNVFAPKKAENLPVMVFLYGGSWERGKKEIYDFLGSRMARREVVTVIADYPLSPEYQVDDMVETAAQAVLWTKKNIANYGGDPDRIFIAGHSAGAHLAAVLSTNNEYFEELESVNPIKGGILIDPAGLDMHWFLSDYPQEGKKYIKTFTEDPAVWEEYSPINFLEDQKIPLLILEGGRTYPSITESIDRFLKEADEQDVEVSYEFYPHKKHVKMITQFLWTGSQGYDDVLNFIKKESSEVKNATSF</sequence>
<organism evidence="3 4">
    <name type="scientific">Algoriphagus iocasae</name>
    <dbReference type="NCBI Taxonomy" id="1836499"/>
    <lineage>
        <taxon>Bacteria</taxon>
        <taxon>Pseudomonadati</taxon>
        <taxon>Bacteroidota</taxon>
        <taxon>Cytophagia</taxon>
        <taxon>Cytophagales</taxon>
        <taxon>Cyclobacteriaceae</taxon>
        <taxon>Algoriphagus</taxon>
    </lineage>
</organism>